<keyword evidence="3" id="KW-1185">Reference proteome</keyword>
<gene>
    <name evidence="2" type="primary">56</name>
    <name evidence="2" type="ORF">SEA_VIBAKI_56</name>
</gene>
<accession>A0A514TZ14</accession>
<dbReference type="RefSeq" id="YP_009884033.1">
    <property type="nucleotide sequence ID" value="NC_049465.1"/>
</dbReference>
<dbReference type="KEGG" id="vg:55813371"/>
<dbReference type="EMBL" id="MN096362">
    <property type="protein sequence ID" value="QDK01936.1"/>
    <property type="molecule type" value="Genomic_DNA"/>
</dbReference>
<protein>
    <submittedName>
        <fullName evidence="2">Uncharacterized protein</fullName>
    </submittedName>
</protein>
<feature type="region of interest" description="Disordered" evidence="1">
    <location>
        <begin position="1"/>
        <end position="37"/>
    </location>
</feature>
<sequence>MGGGPSWRLDHNPNARPLGCNGRYGKSGAERHRRAGRPACKLCKASAAHWARENRRGGLRPRTLQPCGTPAAAHRHRQRGEPVDFACHLAEATYRAELRTRTTERQAA</sequence>
<evidence type="ECO:0000256" key="1">
    <source>
        <dbReference type="SAM" id="MobiDB-lite"/>
    </source>
</evidence>
<dbReference type="GeneID" id="55813371"/>
<evidence type="ECO:0000313" key="2">
    <source>
        <dbReference type="EMBL" id="QDK01936.1"/>
    </source>
</evidence>
<feature type="region of interest" description="Disordered" evidence="1">
    <location>
        <begin position="54"/>
        <end position="79"/>
    </location>
</feature>
<reference evidence="2 3" key="1">
    <citation type="submission" date="2019-06" db="EMBL/GenBank/DDBJ databases">
        <authorList>
            <person name="Alexander J."/>
            <person name="Ertsgaard D.J."/>
            <person name="Fields K.L."/>
            <person name="Fields S.B."/>
            <person name="Humphreys H."/>
            <person name="Kinneman J.E."/>
            <person name="Nelson N.D."/>
            <person name="Olakunle E.K."/>
            <person name="Reimer A.C."/>
            <person name="Robertson C."/>
            <person name="Ross G.V."/>
            <person name="Bonilla J.A."/>
            <person name="Klyczek K."/>
            <person name="Garlena R.A."/>
            <person name="Russell D.A."/>
            <person name="Pope W.H."/>
            <person name="Jacobs-Sera D."/>
            <person name="Hatfull G.F."/>
        </authorList>
    </citation>
    <scope>NUCLEOTIDE SEQUENCE [LARGE SCALE GENOMIC DNA]</scope>
</reference>
<evidence type="ECO:0000313" key="3">
    <source>
        <dbReference type="Proteomes" id="UP000318687"/>
    </source>
</evidence>
<proteinExistence type="predicted"/>
<organism evidence="2 3">
    <name type="scientific">Arthrobacter phage Vibaki</name>
    <dbReference type="NCBI Taxonomy" id="2593333"/>
    <lineage>
        <taxon>Viruses</taxon>
        <taxon>Duplodnaviria</taxon>
        <taxon>Heunggongvirae</taxon>
        <taxon>Uroviricota</taxon>
        <taxon>Caudoviricetes</taxon>
        <taxon>Berryhillviridae</taxon>
        <taxon>Vibakivirus</taxon>
        <taxon>Vibakivirus vibaki</taxon>
    </lineage>
</organism>
<dbReference type="Proteomes" id="UP000318687">
    <property type="component" value="Segment"/>
</dbReference>
<name>A0A514TZ14_9CAUD</name>